<dbReference type="InterPro" id="IPR013149">
    <property type="entry name" value="ADH-like_C"/>
</dbReference>
<dbReference type="SUPFAM" id="SSF50129">
    <property type="entry name" value="GroES-like"/>
    <property type="match status" value="1"/>
</dbReference>
<dbReference type="SUPFAM" id="SSF51735">
    <property type="entry name" value="NAD(P)-binding Rossmann-fold domains"/>
    <property type="match status" value="1"/>
</dbReference>
<dbReference type="PANTHER" id="PTHR45033">
    <property type="match status" value="1"/>
</dbReference>
<dbReference type="InterPro" id="IPR036291">
    <property type="entry name" value="NAD(P)-bd_dom_sf"/>
</dbReference>
<evidence type="ECO:0000313" key="2">
    <source>
        <dbReference type="EMBL" id="AKZ65486.1"/>
    </source>
</evidence>
<protein>
    <submittedName>
        <fullName evidence="2">Alcohol dehydrogenase</fullName>
    </submittedName>
</protein>
<keyword evidence="3" id="KW-1185">Reference proteome</keyword>
<dbReference type="Gene3D" id="3.40.50.720">
    <property type="entry name" value="NAD(P)-binding Rossmann-like Domain"/>
    <property type="match status" value="1"/>
</dbReference>
<proteinExistence type="predicted"/>
<dbReference type="Gene3D" id="3.90.180.10">
    <property type="entry name" value="Medium-chain alcohol dehydrogenases, catalytic domain"/>
    <property type="match status" value="1"/>
</dbReference>
<dbReference type="InterPro" id="IPR013154">
    <property type="entry name" value="ADH-like_N"/>
</dbReference>
<dbReference type="Pfam" id="PF08240">
    <property type="entry name" value="ADH_N"/>
    <property type="match status" value="1"/>
</dbReference>
<evidence type="ECO:0000313" key="3">
    <source>
        <dbReference type="Proteomes" id="UP000063429"/>
    </source>
</evidence>
<feature type="domain" description="Enoyl reductase (ER)" evidence="1">
    <location>
        <begin position="10"/>
        <end position="331"/>
    </location>
</feature>
<dbReference type="InterPro" id="IPR020843">
    <property type="entry name" value="ER"/>
</dbReference>
<dbReference type="PANTHER" id="PTHR45033:SF2">
    <property type="entry name" value="ZINC-TYPE ALCOHOL DEHYDROGENASE-LIKE PROTEIN C1773.06C"/>
    <property type="match status" value="1"/>
</dbReference>
<dbReference type="CDD" id="cd08276">
    <property type="entry name" value="MDR7"/>
    <property type="match status" value="1"/>
</dbReference>
<accession>A0ABM5V714</accession>
<dbReference type="InterPro" id="IPR011032">
    <property type="entry name" value="GroES-like_sf"/>
</dbReference>
<reference evidence="3" key="1">
    <citation type="journal article" date="2015" name="Genome Announc.">
        <title>Complete Genome Sequence of Herbaspirillum hiltneri N3 (DSM 17495), Isolated from Surface-Sterilized Wheat Roots.</title>
        <authorList>
            <person name="Guizelini D."/>
            <person name="Saizaki P.M."/>
            <person name="Coimbra N.A."/>
            <person name="Weiss V.A."/>
            <person name="Faoro H."/>
            <person name="Sfeir M.Z."/>
            <person name="Baura V.A."/>
            <person name="Monteiro R.A."/>
            <person name="Chubatsu L.S."/>
            <person name="Souza E.M."/>
            <person name="Cruz L.M."/>
            <person name="Pedrosa F.O."/>
            <person name="Raittz R.T."/>
            <person name="Marchaukoski J.N."/>
            <person name="Steffens M.B."/>
        </authorList>
    </citation>
    <scope>NUCLEOTIDE SEQUENCE [LARGE SCALE GENOMIC DNA]</scope>
    <source>
        <strain evidence="3">N3</strain>
    </source>
</reference>
<dbReference type="Pfam" id="PF00107">
    <property type="entry name" value="ADH_zinc_N"/>
    <property type="match status" value="1"/>
</dbReference>
<evidence type="ECO:0000259" key="1">
    <source>
        <dbReference type="SMART" id="SM00829"/>
    </source>
</evidence>
<organism evidence="2 3">
    <name type="scientific">Herbaspirillum hiltneri N3</name>
    <dbReference type="NCBI Taxonomy" id="1262470"/>
    <lineage>
        <taxon>Bacteria</taxon>
        <taxon>Pseudomonadati</taxon>
        <taxon>Pseudomonadota</taxon>
        <taxon>Betaproteobacteria</taxon>
        <taxon>Burkholderiales</taxon>
        <taxon>Oxalobacteraceae</taxon>
        <taxon>Herbaspirillum</taxon>
    </lineage>
</organism>
<dbReference type="EMBL" id="CP011409">
    <property type="protein sequence ID" value="AKZ65486.1"/>
    <property type="molecule type" value="Genomic_DNA"/>
</dbReference>
<dbReference type="InterPro" id="IPR052711">
    <property type="entry name" value="Zinc_ADH-like"/>
</dbReference>
<gene>
    <name evidence="2" type="ORF">F506_18195</name>
</gene>
<dbReference type="SMART" id="SM00829">
    <property type="entry name" value="PKS_ER"/>
    <property type="match status" value="1"/>
</dbReference>
<name>A0ABM5V714_9BURK</name>
<dbReference type="Proteomes" id="UP000063429">
    <property type="component" value="Chromosome"/>
</dbReference>
<sequence>MRQWRLPQFGRQHLKLEQVAIPTPGEDEILIKVAAAALNYRDKLNIEDGSGGLQITPPLVPASDLSGAVVAVGKRVNRFRTGDRVLGTFWVDWIDGPWPAHALTLGGPLTGALAEYVVLKQEWAVHAPTTLDDAHASTLPCAALSAWFALVEQGHLHAGQTVVIQGTGGVSLFALQFAAAHGARVILISGDDDKLARAKTLGATHAINRRKTPSWDVAVRDITDGRGADHVLEMVGGDNLLLSLQALKQAGRVSVIGTLGEAAIHSPSVPLFLGRPTIQGIGVGHRRALEDMIRAVDHLSLRPVLDQTYGLADLPAALDHLDRGPFGKLVVRMD</sequence>